<dbReference type="PROSITE" id="PS00141">
    <property type="entry name" value="ASP_PROTEASE"/>
    <property type="match status" value="1"/>
</dbReference>
<dbReference type="PROSITE" id="PS50175">
    <property type="entry name" value="ASP_PROT_RETROV"/>
    <property type="match status" value="1"/>
</dbReference>
<name>A0A4W2D1A8_BOBOX</name>
<dbReference type="InterPro" id="IPR043502">
    <property type="entry name" value="DNA/RNA_pol_sf"/>
</dbReference>
<evidence type="ECO:0000256" key="2">
    <source>
        <dbReference type="ARBA" id="ARBA00022801"/>
    </source>
</evidence>
<dbReference type="InterPro" id="IPR018061">
    <property type="entry name" value="Retropepsins"/>
</dbReference>
<evidence type="ECO:0000313" key="4">
    <source>
        <dbReference type="Ensembl" id="ENSBIXP00000019546.1"/>
    </source>
</evidence>
<keyword evidence="2" id="KW-0378">Hydrolase</keyword>
<dbReference type="Proteomes" id="UP000314981">
    <property type="component" value="Chromosome 8"/>
</dbReference>
<proteinExistence type="inferred from homology"/>
<dbReference type="Pfam" id="PF00077">
    <property type="entry name" value="RVP"/>
    <property type="match status" value="1"/>
</dbReference>
<reference evidence="4 5" key="1">
    <citation type="submission" date="2018-11" db="EMBL/GenBank/DDBJ databases">
        <title>Haplotype-resolved cattle genomes.</title>
        <authorList>
            <person name="Low W.Y."/>
            <person name="Tearle R."/>
            <person name="Bickhart D.M."/>
            <person name="Rosen B.D."/>
            <person name="Koren S."/>
            <person name="Rhie A."/>
            <person name="Hiendleder S."/>
            <person name="Phillippy A.M."/>
            <person name="Smith T.P.L."/>
            <person name="Williams J.L."/>
        </authorList>
    </citation>
    <scope>NUCLEOTIDE SEQUENCE [LARGE SCALE GENOMIC DNA]</scope>
</reference>
<reference evidence="4" key="2">
    <citation type="submission" date="2025-08" db="UniProtKB">
        <authorList>
            <consortium name="Ensembl"/>
        </authorList>
    </citation>
    <scope>IDENTIFICATION</scope>
</reference>
<accession>A0A4W2D1A8</accession>
<dbReference type="OMA" id="SIRNCEW"/>
<dbReference type="Ensembl" id="ENSBIXT00000033199.1">
    <property type="protein sequence ID" value="ENSBIXP00000019546.1"/>
    <property type="gene ID" value="ENSBIXG00000023130.1"/>
</dbReference>
<evidence type="ECO:0000259" key="3">
    <source>
        <dbReference type="PROSITE" id="PS50175"/>
    </source>
</evidence>
<dbReference type="GO" id="GO:0006508">
    <property type="term" value="P:proteolysis"/>
    <property type="evidence" value="ECO:0007669"/>
    <property type="project" value="InterPro"/>
</dbReference>
<dbReference type="Gene3D" id="3.30.70.270">
    <property type="match status" value="1"/>
</dbReference>
<reference evidence="4" key="3">
    <citation type="submission" date="2025-09" db="UniProtKB">
        <authorList>
            <consortium name="Ensembl"/>
        </authorList>
    </citation>
    <scope>IDENTIFICATION</scope>
</reference>
<dbReference type="PANTHER" id="PTHR33064:SF38">
    <property type="entry name" value="LRRGT00076-LIKE"/>
    <property type="match status" value="1"/>
</dbReference>
<keyword evidence="5" id="KW-1185">Reference proteome</keyword>
<dbReference type="InterPro" id="IPR043128">
    <property type="entry name" value="Rev_trsase/Diguanyl_cyclase"/>
</dbReference>
<feature type="domain" description="Peptidase A2" evidence="3">
    <location>
        <begin position="48"/>
        <end position="62"/>
    </location>
</feature>
<dbReference type="Gene3D" id="2.40.70.10">
    <property type="entry name" value="Acid Proteases"/>
    <property type="match status" value="2"/>
</dbReference>
<dbReference type="InterPro" id="IPR000477">
    <property type="entry name" value="RT_dom"/>
</dbReference>
<comment type="similarity">
    <text evidence="1">Belongs to the beta type-B retroviral polymerase family. HERV class-II K(HML-2) pol subfamily.</text>
</comment>
<dbReference type="InterPro" id="IPR001995">
    <property type="entry name" value="Peptidase_A2_cat"/>
</dbReference>
<dbReference type="STRING" id="30522.A0A4W2D1A8"/>
<dbReference type="SUPFAM" id="SSF50630">
    <property type="entry name" value="Acid proteases"/>
    <property type="match status" value="1"/>
</dbReference>
<organism evidence="4 5">
    <name type="scientific">Bos indicus x Bos taurus</name>
    <name type="common">Hybrid cattle</name>
    <dbReference type="NCBI Taxonomy" id="30522"/>
    <lineage>
        <taxon>Eukaryota</taxon>
        <taxon>Metazoa</taxon>
        <taxon>Chordata</taxon>
        <taxon>Craniata</taxon>
        <taxon>Vertebrata</taxon>
        <taxon>Euteleostomi</taxon>
        <taxon>Mammalia</taxon>
        <taxon>Eutheria</taxon>
        <taxon>Laurasiatheria</taxon>
        <taxon>Artiodactyla</taxon>
        <taxon>Ruminantia</taxon>
        <taxon>Pecora</taxon>
        <taxon>Bovidae</taxon>
        <taxon>Bovinae</taxon>
        <taxon>Bos</taxon>
    </lineage>
</organism>
<dbReference type="InterPro" id="IPR051320">
    <property type="entry name" value="Viral_Replic_Matur_Polypro"/>
</dbReference>
<dbReference type="Gene3D" id="3.10.10.10">
    <property type="entry name" value="HIV Type 1 Reverse Transcriptase, subunit A, domain 1"/>
    <property type="match status" value="1"/>
</dbReference>
<dbReference type="AlphaFoldDB" id="A0A4W2D1A8"/>
<sequence>LESRGPRLDFMVDTGAELSVVTKPVAPLSKKTTAVTGMREHQVIHEFLYIPECPVPLLGRDLLSKLGAQVTFSPEERPTFWMGTMTYLLSLSITPPPPPHPPLQDEWRLHEPPKEEPGGLEEHERELTQLFPEVWAEDNTPRPPAPRPRLAKHQAPVIIELKPGTILVRKHQYSLPIEAWAGILPHIDRLKQAGILVECQSAWNTPILPIKKEEGQDYRPVQDLRLVNQATVTLHPIIPNPYTLLSLLPLRTKVYTCLDLKDAFFCIHLPPVSQPIFGFEWEDPVRGFKNSPAIFGEALASDLNSFHPEEYGCWLLQYVDDLLLAAKTKEKCWEGTKALPQLLMEAGYWVSKEKDDPTVPRLFSIRNCEWEAPFHNKIGVNKFASGKGGIGFRSRWNCVR</sequence>
<evidence type="ECO:0000313" key="5">
    <source>
        <dbReference type="Proteomes" id="UP000314981"/>
    </source>
</evidence>
<dbReference type="Pfam" id="PF00078">
    <property type="entry name" value="RVT_1"/>
    <property type="match status" value="1"/>
</dbReference>
<dbReference type="GO" id="GO:0004190">
    <property type="term" value="F:aspartic-type endopeptidase activity"/>
    <property type="evidence" value="ECO:0007669"/>
    <property type="project" value="InterPro"/>
</dbReference>
<protein>
    <recommendedName>
        <fullName evidence="3">Peptidase A2 domain-containing protein</fullName>
    </recommendedName>
</protein>
<dbReference type="PANTHER" id="PTHR33064">
    <property type="entry name" value="POL PROTEIN"/>
    <property type="match status" value="1"/>
</dbReference>
<dbReference type="SUPFAM" id="SSF56672">
    <property type="entry name" value="DNA/RNA polymerases"/>
    <property type="match status" value="1"/>
</dbReference>
<dbReference type="InterPro" id="IPR001969">
    <property type="entry name" value="Aspartic_peptidase_AS"/>
</dbReference>
<dbReference type="InterPro" id="IPR021109">
    <property type="entry name" value="Peptidase_aspartic_dom_sf"/>
</dbReference>
<evidence type="ECO:0000256" key="1">
    <source>
        <dbReference type="ARBA" id="ARBA00010879"/>
    </source>
</evidence>